<feature type="region of interest" description="Disordered" evidence="1">
    <location>
        <begin position="155"/>
        <end position="175"/>
    </location>
</feature>
<feature type="compositionally biased region" description="Basic and acidic residues" evidence="1">
    <location>
        <begin position="67"/>
        <end position="79"/>
    </location>
</feature>
<comment type="caution">
    <text evidence="2">The sequence shown here is derived from an EMBL/GenBank/DDBJ whole genome shotgun (WGS) entry which is preliminary data.</text>
</comment>
<proteinExistence type="predicted"/>
<evidence type="ECO:0000256" key="1">
    <source>
        <dbReference type="SAM" id="MobiDB-lite"/>
    </source>
</evidence>
<protein>
    <submittedName>
        <fullName evidence="2">Uncharacterized protein</fullName>
    </submittedName>
</protein>
<sequence>MTEVVPGSDEADRAATGLDGSRLSIGETAEAEESAGNDVLELVLGSGSGSSTSGPAASANSTVTDSVARRQLDLDHDTPLETPPLPPLTGGGAAVRDVVSRKESEPMESPPLRIVGNLENMENKFNDGYDSDGEAPPTCTVEDFEEEVIPERLVDGTLQGPEESVTEERSEQIEEPRHVAIPEDDLKKLTVAKIKHELAIRQVQFSAKFYEFQVGTQ</sequence>
<feature type="compositionally biased region" description="Low complexity" evidence="1">
    <location>
        <begin position="49"/>
        <end position="61"/>
    </location>
</feature>
<evidence type="ECO:0000313" key="2">
    <source>
        <dbReference type="EMBL" id="CAB9532015.1"/>
    </source>
</evidence>
<dbReference type="AlphaFoldDB" id="A0A9N8I0Q3"/>
<evidence type="ECO:0000313" key="3">
    <source>
        <dbReference type="Proteomes" id="UP001153069"/>
    </source>
</evidence>
<feature type="compositionally biased region" description="Basic and acidic residues" evidence="1">
    <location>
        <begin position="166"/>
        <end position="175"/>
    </location>
</feature>
<organism evidence="2 3">
    <name type="scientific">Seminavis robusta</name>
    <dbReference type="NCBI Taxonomy" id="568900"/>
    <lineage>
        <taxon>Eukaryota</taxon>
        <taxon>Sar</taxon>
        <taxon>Stramenopiles</taxon>
        <taxon>Ochrophyta</taxon>
        <taxon>Bacillariophyta</taxon>
        <taxon>Bacillariophyceae</taxon>
        <taxon>Bacillariophycidae</taxon>
        <taxon>Naviculales</taxon>
        <taxon>Naviculaceae</taxon>
        <taxon>Seminavis</taxon>
    </lineage>
</organism>
<keyword evidence="3" id="KW-1185">Reference proteome</keyword>
<accession>A0A9N8I0Q3</accession>
<dbReference type="EMBL" id="CAICTM010004741">
    <property type="protein sequence ID" value="CAB9532015.1"/>
    <property type="molecule type" value="Genomic_DNA"/>
</dbReference>
<reference evidence="2" key="1">
    <citation type="submission" date="2020-06" db="EMBL/GenBank/DDBJ databases">
        <authorList>
            <consortium name="Plant Systems Biology data submission"/>
        </authorList>
    </citation>
    <scope>NUCLEOTIDE SEQUENCE</scope>
    <source>
        <strain evidence="2">D6</strain>
    </source>
</reference>
<gene>
    <name evidence="2" type="ORF">SEMRO_4743_G354560.1</name>
</gene>
<feature type="non-terminal residue" evidence="2">
    <location>
        <position position="217"/>
    </location>
</feature>
<dbReference type="Proteomes" id="UP001153069">
    <property type="component" value="Unassembled WGS sequence"/>
</dbReference>
<feature type="region of interest" description="Disordered" evidence="1">
    <location>
        <begin position="1"/>
        <end position="117"/>
    </location>
</feature>
<name>A0A9N8I0Q3_9STRA</name>